<dbReference type="InterPro" id="IPR052919">
    <property type="entry name" value="TA_system_RNase"/>
</dbReference>
<dbReference type="InterPro" id="IPR002716">
    <property type="entry name" value="PIN_dom"/>
</dbReference>
<dbReference type="AlphaFoldDB" id="A0A517YL25"/>
<dbReference type="PANTHER" id="PTHR36173:SF2">
    <property type="entry name" value="RIBONUCLEASE VAPC16"/>
    <property type="match status" value="1"/>
</dbReference>
<evidence type="ECO:0000313" key="3">
    <source>
        <dbReference type="Proteomes" id="UP000315017"/>
    </source>
</evidence>
<evidence type="ECO:0000259" key="1">
    <source>
        <dbReference type="Pfam" id="PF01850"/>
    </source>
</evidence>
<name>A0A517YL25_9BACT</name>
<dbReference type="CDD" id="cd09872">
    <property type="entry name" value="PIN_Sll0205-like"/>
    <property type="match status" value="1"/>
</dbReference>
<reference evidence="2 3" key="1">
    <citation type="submission" date="2019-02" db="EMBL/GenBank/DDBJ databases">
        <title>Deep-cultivation of Planctomycetes and their phenomic and genomic characterization uncovers novel biology.</title>
        <authorList>
            <person name="Wiegand S."/>
            <person name="Jogler M."/>
            <person name="Boedeker C."/>
            <person name="Pinto D."/>
            <person name="Vollmers J."/>
            <person name="Rivas-Marin E."/>
            <person name="Kohn T."/>
            <person name="Peeters S.H."/>
            <person name="Heuer A."/>
            <person name="Rast P."/>
            <person name="Oberbeckmann S."/>
            <person name="Bunk B."/>
            <person name="Jeske O."/>
            <person name="Meyerdierks A."/>
            <person name="Storesund J.E."/>
            <person name="Kallscheuer N."/>
            <person name="Luecker S."/>
            <person name="Lage O.M."/>
            <person name="Pohl T."/>
            <person name="Merkel B.J."/>
            <person name="Hornburger P."/>
            <person name="Mueller R.-W."/>
            <person name="Bruemmer F."/>
            <person name="Labrenz M."/>
            <person name="Spormann A.M."/>
            <person name="Op den Camp H."/>
            <person name="Overmann J."/>
            <person name="Amann R."/>
            <person name="Jetten M.S.M."/>
            <person name="Mascher T."/>
            <person name="Medema M.H."/>
            <person name="Devos D.P."/>
            <person name="Kaster A.-K."/>
            <person name="Ovreas L."/>
            <person name="Rohde M."/>
            <person name="Galperin M.Y."/>
            <person name="Jogler C."/>
        </authorList>
    </citation>
    <scope>NUCLEOTIDE SEQUENCE [LARGE SCALE GENOMIC DNA]</scope>
    <source>
        <strain evidence="2 3">ETA_A8</strain>
    </source>
</reference>
<dbReference type="InterPro" id="IPR041705">
    <property type="entry name" value="PIN_Sll0205"/>
</dbReference>
<dbReference type="KEGG" id="aagg:ETAA8_60660"/>
<evidence type="ECO:0000313" key="2">
    <source>
        <dbReference type="EMBL" id="QDU30913.1"/>
    </source>
</evidence>
<gene>
    <name evidence="2" type="ORF">ETAA8_60660</name>
</gene>
<sequence length="127" mass="14066">MKLLLDTHAFMWLDSSSAKLSPTAKQAIGDPANEVWFSTASIWEIQIKLAIGKLQLQEPLAQIIAKQKSNQLSELAIRSEHVIGLAGLPLVHRDPFDRMLIAPAVVEGYTLVTADATFSQYPVKLLW</sequence>
<dbReference type="RefSeq" id="WP_145097193.1">
    <property type="nucleotide sequence ID" value="NZ_CP036274.1"/>
</dbReference>
<protein>
    <submittedName>
        <fullName evidence="2">PIN domain protein</fullName>
    </submittedName>
</protein>
<dbReference type="PANTHER" id="PTHR36173">
    <property type="entry name" value="RIBONUCLEASE VAPC16-RELATED"/>
    <property type="match status" value="1"/>
</dbReference>
<organism evidence="2 3">
    <name type="scientific">Anatilimnocola aggregata</name>
    <dbReference type="NCBI Taxonomy" id="2528021"/>
    <lineage>
        <taxon>Bacteria</taxon>
        <taxon>Pseudomonadati</taxon>
        <taxon>Planctomycetota</taxon>
        <taxon>Planctomycetia</taxon>
        <taxon>Pirellulales</taxon>
        <taxon>Pirellulaceae</taxon>
        <taxon>Anatilimnocola</taxon>
    </lineage>
</organism>
<dbReference type="OrthoDB" id="9798990at2"/>
<dbReference type="SUPFAM" id="SSF88723">
    <property type="entry name" value="PIN domain-like"/>
    <property type="match status" value="1"/>
</dbReference>
<dbReference type="Gene3D" id="3.40.50.1010">
    <property type="entry name" value="5'-nuclease"/>
    <property type="match status" value="1"/>
</dbReference>
<feature type="domain" description="PIN" evidence="1">
    <location>
        <begin position="4"/>
        <end position="122"/>
    </location>
</feature>
<dbReference type="Pfam" id="PF01850">
    <property type="entry name" value="PIN"/>
    <property type="match status" value="1"/>
</dbReference>
<accession>A0A517YL25</accession>
<keyword evidence="3" id="KW-1185">Reference proteome</keyword>
<proteinExistence type="predicted"/>
<dbReference type="EMBL" id="CP036274">
    <property type="protein sequence ID" value="QDU30913.1"/>
    <property type="molecule type" value="Genomic_DNA"/>
</dbReference>
<dbReference type="InterPro" id="IPR029060">
    <property type="entry name" value="PIN-like_dom_sf"/>
</dbReference>
<dbReference type="Proteomes" id="UP000315017">
    <property type="component" value="Chromosome"/>
</dbReference>